<name>A0ABV5YUY6_9ACTN</name>
<organism evidence="2 3">
    <name type="scientific">Actinoallomurus acaciae</name>
    <dbReference type="NCBI Taxonomy" id="502577"/>
    <lineage>
        <taxon>Bacteria</taxon>
        <taxon>Bacillati</taxon>
        <taxon>Actinomycetota</taxon>
        <taxon>Actinomycetes</taxon>
        <taxon>Streptosporangiales</taxon>
        <taxon>Thermomonosporaceae</taxon>
        <taxon>Actinoallomurus</taxon>
    </lineage>
</organism>
<evidence type="ECO:0000313" key="3">
    <source>
        <dbReference type="Proteomes" id="UP001589627"/>
    </source>
</evidence>
<evidence type="ECO:0000259" key="1">
    <source>
        <dbReference type="PROSITE" id="PS51384"/>
    </source>
</evidence>
<dbReference type="Gene3D" id="2.40.30.10">
    <property type="entry name" value="Translation factors"/>
    <property type="match status" value="1"/>
</dbReference>
<feature type="domain" description="FAD-binding FR-type" evidence="1">
    <location>
        <begin position="13"/>
        <end position="149"/>
    </location>
</feature>
<dbReference type="InterPro" id="IPR039374">
    <property type="entry name" value="SIP_fam"/>
</dbReference>
<dbReference type="Proteomes" id="UP001589627">
    <property type="component" value="Unassembled WGS sequence"/>
</dbReference>
<dbReference type="PANTHER" id="PTHR30157">
    <property type="entry name" value="FERRIC REDUCTASE, NADPH-DEPENDENT"/>
    <property type="match status" value="1"/>
</dbReference>
<feature type="non-terminal residue" evidence="2">
    <location>
        <position position="157"/>
    </location>
</feature>
<sequence length="157" mass="17267">MASAAASTRTAPFRFFDVHVVRAELLGLSMRRITFGGEGLAGLTCGGRDQRVKLFFPHGHQETPVMPGADDDWYPRYRAMDPHVRAVMRTYTVCGQRREPEEFDVEFALHGDGGPASRWATSARPGDRVAVLGPTHEDNGGVYFRPPPDAGWVLLAA</sequence>
<dbReference type="PROSITE" id="PS51384">
    <property type="entry name" value="FAD_FR"/>
    <property type="match status" value="1"/>
</dbReference>
<dbReference type="Pfam" id="PF08021">
    <property type="entry name" value="FAD_binding_9"/>
    <property type="match status" value="1"/>
</dbReference>
<dbReference type="CDD" id="cd06193">
    <property type="entry name" value="siderophore_interacting"/>
    <property type="match status" value="1"/>
</dbReference>
<gene>
    <name evidence="2" type="ORF">ACFFNX_42740</name>
</gene>
<dbReference type="InterPro" id="IPR013113">
    <property type="entry name" value="SIP_FAD-bd"/>
</dbReference>
<proteinExistence type="predicted"/>
<dbReference type="PANTHER" id="PTHR30157:SF0">
    <property type="entry name" value="NADPH-DEPENDENT FERRIC-CHELATE REDUCTASE"/>
    <property type="match status" value="1"/>
</dbReference>
<dbReference type="SUPFAM" id="SSF63380">
    <property type="entry name" value="Riboflavin synthase domain-like"/>
    <property type="match status" value="1"/>
</dbReference>
<dbReference type="EMBL" id="JBHLZP010000592">
    <property type="protein sequence ID" value="MFB9838886.1"/>
    <property type="molecule type" value="Genomic_DNA"/>
</dbReference>
<comment type="caution">
    <text evidence="2">The sequence shown here is derived from an EMBL/GenBank/DDBJ whole genome shotgun (WGS) entry which is preliminary data.</text>
</comment>
<dbReference type="InterPro" id="IPR017927">
    <property type="entry name" value="FAD-bd_FR_type"/>
</dbReference>
<accession>A0ABV5YUY6</accession>
<keyword evidence="3" id="KW-1185">Reference proteome</keyword>
<evidence type="ECO:0000313" key="2">
    <source>
        <dbReference type="EMBL" id="MFB9838886.1"/>
    </source>
</evidence>
<dbReference type="RefSeq" id="WP_378211971.1">
    <property type="nucleotide sequence ID" value="NZ_JBHLZP010000592.1"/>
</dbReference>
<protein>
    <submittedName>
        <fullName evidence="2">Siderophore-interacting protein</fullName>
    </submittedName>
</protein>
<reference evidence="2 3" key="1">
    <citation type="submission" date="2024-09" db="EMBL/GenBank/DDBJ databases">
        <authorList>
            <person name="Sun Q."/>
            <person name="Mori K."/>
        </authorList>
    </citation>
    <scope>NUCLEOTIDE SEQUENCE [LARGE SCALE GENOMIC DNA]</scope>
    <source>
        <strain evidence="2 3">TBRC 0563</strain>
    </source>
</reference>
<dbReference type="InterPro" id="IPR017938">
    <property type="entry name" value="Riboflavin_synthase-like_b-brl"/>
</dbReference>